<keyword evidence="7" id="KW-0175">Coiled coil</keyword>
<sequence length="97" mass="11220">MRVLTLVAIAIVLMLQYRIWFGQNGLQDLRELRQEVARQAQANESLQQRNQLLAADIDDLRTALEAVEERARNELGLVRPDETFFRLIAVDEQEPDT</sequence>
<evidence type="ECO:0000256" key="5">
    <source>
        <dbReference type="ARBA" id="ARBA00023136"/>
    </source>
</evidence>
<dbReference type="GO" id="GO:0030428">
    <property type="term" value="C:cell septum"/>
    <property type="evidence" value="ECO:0007669"/>
    <property type="project" value="TreeGrafter"/>
</dbReference>
<dbReference type="RefSeq" id="WP_126775666.1">
    <property type="nucleotide sequence ID" value="NZ_PIPM01000001.1"/>
</dbReference>
<evidence type="ECO:0000256" key="4">
    <source>
        <dbReference type="ARBA" id="ARBA00022989"/>
    </source>
</evidence>
<dbReference type="PANTHER" id="PTHR37485:SF1">
    <property type="entry name" value="CELL DIVISION PROTEIN FTSB"/>
    <property type="match status" value="1"/>
</dbReference>
<feature type="coiled-coil region" evidence="7">
    <location>
        <begin position="29"/>
        <end position="70"/>
    </location>
</feature>
<evidence type="ECO:0000313" key="9">
    <source>
        <dbReference type="Proteomes" id="UP000288405"/>
    </source>
</evidence>
<evidence type="ECO:0000313" key="8">
    <source>
        <dbReference type="EMBL" id="RUO36354.1"/>
    </source>
</evidence>
<dbReference type="Pfam" id="PF04977">
    <property type="entry name" value="DivIC"/>
    <property type="match status" value="1"/>
</dbReference>
<evidence type="ECO:0000256" key="7">
    <source>
        <dbReference type="HAMAP-Rule" id="MF_00599"/>
    </source>
</evidence>
<keyword evidence="5 7" id="KW-0472">Membrane</keyword>
<keyword evidence="1 7" id="KW-1003">Cell membrane</keyword>
<dbReference type="AlphaFoldDB" id="A0A432WRF4"/>
<gene>
    <name evidence="7" type="primary">ftsB</name>
    <name evidence="8" type="ORF">CWE11_00595</name>
</gene>
<reference evidence="8 9" key="1">
    <citation type="journal article" date="2011" name="Front. Microbiol.">
        <title>Genomic signatures of strain selection and enhancement in Bacillus atrophaeus var. globigii, a historical biowarfare simulant.</title>
        <authorList>
            <person name="Gibbons H.S."/>
            <person name="Broomall S.M."/>
            <person name="McNew L.A."/>
            <person name="Daligault H."/>
            <person name="Chapman C."/>
            <person name="Bruce D."/>
            <person name="Karavis M."/>
            <person name="Krepps M."/>
            <person name="McGregor P.A."/>
            <person name="Hong C."/>
            <person name="Park K.H."/>
            <person name="Akmal A."/>
            <person name="Feldman A."/>
            <person name="Lin J.S."/>
            <person name="Chang W.E."/>
            <person name="Higgs B.W."/>
            <person name="Demirev P."/>
            <person name="Lindquist J."/>
            <person name="Liem A."/>
            <person name="Fochler E."/>
            <person name="Read T.D."/>
            <person name="Tapia R."/>
            <person name="Johnson S."/>
            <person name="Bishop-Lilly K.A."/>
            <person name="Detter C."/>
            <person name="Han C."/>
            <person name="Sozhamannan S."/>
            <person name="Rosenzweig C.N."/>
            <person name="Skowronski E.W."/>
        </authorList>
    </citation>
    <scope>NUCLEOTIDE SEQUENCE [LARGE SCALE GENOMIC DNA]</scope>
    <source>
        <strain evidence="8 9">GYP-17</strain>
    </source>
</reference>
<dbReference type="GO" id="GO:0032153">
    <property type="term" value="C:cell division site"/>
    <property type="evidence" value="ECO:0007669"/>
    <property type="project" value="UniProtKB-UniRule"/>
</dbReference>
<feature type="topological domain" description="Cytoplasmic" evidence="7">
    <location>
        <begin position="1"/>
        <end position="3"/>
    </location>
</feature>
<comment type="subunit">
    <text evidence="7">Part of a complex composed of FtsB, FtsL and FtsQ.</text>
</comment>
<accession>A0A432WRF4</accession>
<dbReference type="HAMAP" id="MF_00599">
    <property type="entry name" value="FtsB"/>
    <property type="match status" value="1"/>
</dbReference>
<dbReference type="InterPro" id="IPR007060">
    <property type="entry name" value="FtsL/DivIC"/>
</dbReference>
<comment type="similarity">
    <text evidence="7">Belongs to the FtsB family.</text>
</comment>
<keyword evidence="4 7" id="KW-1133">Transmembrane helix</keyword>
<dbReference type="OrthoDB" id="7061211at2"/>
<evidence type="ECO:0000256" key="2">
    <source>
        <dbReference type="ARBA" id="ARBA00022618"/>
    </source>
</evidence>
<evidence type="ECO:0000256" key="3">
    <source>
        <dbReference type="ARBA" id="ARBA00022692"/>
    </source>
</evidence>
<dbReference type="InterPro" id="IPR023081">
    <property type="entry name" value="Cell_div_FtsB"/>
</dbReference>
<dbReference type="EMBL" id="PIPM01000001">
    <property type="protein sequence ID" value="RUO36354.1"/>
    <property type="molecule type" value="Genomic_DNA"/>
</dbReference>
<dbReference type="PANTHER" id="PTHR37485">
    <property type="entry name" value="CELL DIVISION PROTEIN FTSB"/>
    <property type="match status" value="1"/>
</dbReference>
<evidence type="ECO:0000256" key="1">
    <source>
        <dbReference type="ARBA" id="ARBA00022475"/>
    </source>
</evidence>
<keyword evidence="7" id="KW-0997">Cell inner membrane</keyword>
<protein>
    <recommendedName>
        <fullName evidence="7">Cell division protein FtsB</fullName>
    </recommendedName>
</protein>
<keyword evidence="2 7" id="KW-0132">Cell division</keyword>
<organism evidence="8 9">
    <name type="scientific">Aliidiomarina sanyensis</name>
    <dbReference type="NCBI Taxonomy" id="1249555"/>
    <lineage>
        <taxon>Bacteria</taxon>
        <taxon>Pseudomonadati</taxon>
        <taxon>Pseudomonadota</taxon>
        <taxon>Gammaproteobacteria</taxon>
        <taxon>Alteromonadales</taxon>
        <taxon>Idiomarinaceae</taxon>
        <taxon>Aliidiomarina</taxon>
    </lineage>
</organism>
<keyword evidence="9" id="KW-1185">Reference proteome</keyword>
<proteinExistence type="inferred from homology"/>
<feature type="topological domain" description="Periplasmic" evidence="7">
    <location>
        <begin position="22"/>
        <end position="97"/>
    </location>
</feature>
<evidence type="ECO:0000256" key="6">
    <source>
        <dbReference type="ARBA" id="ARBA00023306"/>
    </source>
</evidence>
<dbReference type="NCBIfam" id="NF002058">
    <property type="entry name" value="PRK00888.1"/>
    <property type="match status" value="1"/>
</dbReference>
<comment type="caution">
    <text evidence="8">The sequence shown here is derived from an EMBL/GenBank/DDBJ whole genome shotgun (WGS) entry which is preliminary data.</text>
</comment>
<comment type="subcellular location">
    <subcellularLocation>
        <location evidence="7">Cell inner membrane</location>
        <topology evidence="7">Single-pass type II membrane protein</topology>
    </subcellularLocation>
    <text evidence="7">Localizes to the division septum.</text>
</comment>
<comment type="function">
    <text evidence="7">Essential cell division protein. May link together the upstream cell division proteins, which are predominantly cytoplasmic, with the downstream cell division proteins, which are predominantly periplasmic.</text>
</comment>
<dbReference type="GO" id="GO:0043093">
    <property type="term" value="P:FtsZ-dependent cytokinesis"/>
    <property type="evidence" value="ECO:0007669"/>
    <property type="project" value="UniProtKB-UniRule"/>
</dbReference>
<keyword evidence="3 7" id="KW-0812">Transmembrane</keyword>
<name>A0A432WRF4_9GAMM</name>
<keyword evidence="6 7" id="KW-0131">Cell cycle</keyword>
<dbReference type="Proteomes" id="UP000288405">
    <property type="component" value="Unassembled WGS sequence"/>
</dbReference>
<dbReference type="GO" id="GO:0005886">
    <property type="term" value="C:plasma membrane"/>
    <property type="evidence" value="ECO:0007669"/>
    <property type="project" value="UniProtKB-SubCell"/>
</dbReference>